<evidence type="ECO:0000313" key="2">
    <source>
        <dbReference type="Proteomes" id="UP000037069"/>
    </source>
</evidence>
<organism evidence="1 2">
    <name type="scientific">Lucilia cuprina</name>
    <name type="common">Green bottle fly</name>
    <name type="synonym">Australian sheep blowfly</name>
    <dbReference type="NCBI Taxonomy" id="7375"/>
    <lineage>
        <taxon>Eukaryota</taxon>
        <taxon>Metazoa</taxon>
        <taxon>Ecdysozoa</taxon>
        <taxon>Arthropoda</taxon>
        <taxon>Hexapoda</taxon>
        <taxon>Insecta</taxon>
        <taxon>Pterygota</taxon>
        <taxon>Neoptera</taxon>
        <taxon>Endopterygota</taxon>
        <taxon>Diptera</taxon>
        <taxon>Brachycera</taxon>
        <taxon>Muscomorpha</taxon>
        <taxon>Oestroidea</taxon>
        <taxon>Calliphoridae</taxon>
        <taxon>Luciliinae</taxon>
        <taxon>Lucilia</taxon>
    </lineage>
</organism>
<dbReference type="Proteomes" id="UP000037069">
    <property type="component" value="Unassembled WGS sequence"/>
</dbReference>
<comment type="caution">
    <text evidence="1">The sequence shown here is derived from an EMBL/GenBank/DDBJ whole genome shotgun (WGS) entry which is preliminary data.</text>
</comment>
<keyword evidence="2" id="KW-1185">Reference proteome</keyword>
<name>A0A0L0BU30_LUCCU</name>
<sequence>MAARRKRLYFVRYNQPRSQHHCPNFKIYQKLNNLWIRPEVQRKFIVTRVSSSAKVYLRFVTKKQQQFMQNYGICKTEKRISTRLLNKNKKYSLGSGAVVVEVEEDSAEIEASVEVVKSLLWENGEEVVEVEEIVVVLEISSVVVASKLSGVVISSLNNSTGISDELLVTVDIEDVGGSSVVVIVEEESCSTSTIDIDFETSNEEAVVELIVVKEISSLSSIGFDSSLLVLLLGSSVEVTRVVKDFSVELTGEEEISKIEDTVEFTIVSNKDSEVVLSE</sequence>
<evidence type="ECO:0000313" key="1">
    <source>
        <dbReference type="EMBL" id="KNC23493.1"/>
    </source>
</evidence>
<accession>A0A0L0BU30</accession>
<reference evidence="1 2" key="1">
    <citation type="journal article" date="2015" name="Nat. Commun.">
        <title>Lucilia cuprina genome unlocks parasitic fly biology to underpin future interventions.</title>
        <authorList>
            <person name="Anstead C.A."/>
            <person name="Korhonen P.K."/>
            <person name="Young N.D."/>
            <person name="Hall R.S."/>
            <person name="Jex A.R."/>
            <person name="Murali S.C."/>
            <person name="Hughes D.S."/>
            <person name="Lee S.F."/>
            <person name="Perry T."/>
            <person name="Stroehlein A.J."/>
            <person name="Ansell B.R."/>
            <person name="Breugelmans B."/>
            <person name="Hofmann A."/>
            <person name="Qu J."/>
            <person name="Dugan S."/>
            <person name="Lee S.L."/>
            <person name="Chao H."/>
            <person name="Dinh H."/>
            <person name="Han Y."/>
            <person name="Doddapaneni H.V."/>
            <person name="Worley K.C."/>
            <person name="Muzny D.M."/>
            <person name="Ioannidis P."/>
            <person name="Waterhouse R.M."/>
            <person name="Zdobnov E.M."/>
            <person name="James P.J."/>
            <person name="Bagnall N.H."/>
            <person name="Kotze A.C."/>
            <person name="Gibbs R.A."/>
            <person name="Richards S."/>
            <person name="Batterham P."/>
            <person name="Gasser R.B."/>
        </authorList>
    </citation>
    <scope>NUCLEOTIDE SEQUENCE [LARGE SCALE GENOMIC DNA]</scope>
    <source>
        <strain evidence="1 2">LS</strain>
        <tissue evidence="1">Full body</tissue>
    </source>
</reference>
<protein>
    <submittedName>
        <fullName evidence="1">Uncharacterized protein</fullName>
    </submittedName>
</protein>
<proteinExistence type="predicted"/>
<gene>
    <name evidence="1" type="ORF">FF38_11182</name>
</gene>
<dbReference type="EMBL" id="JRES01001348">
    <property type="protein sequence ID" value="KNC23493.1"/>
    <property type="molecule type" value="Genomic_DNA"/>
</dbReference>
<dbReference type="AlphaFoldDB" id="A0A0L0BU30"/>